<dbReference type="Gene3D" id="1.25.10.10">
    <property type="entry name" value="Leucine-rich Repeat Variant"/>
    <property type="match status" value="1"/>
</dbReference>
<dbReference type="EMBL" id="MLJW01000163">
    <property type="protein sequence ID" value="OIQ95636.1"/>
    <property type="molecule type" value="Genomic_DNA"/>
</dbReference>
<dbReference type="Pfam" id="PF13646">
    <property type="entry name" value="HEAT_2"/>
    <property type="match status" value="1"/>
</dbReference>
<dbReference type="PROSITE" id="PS50206">
    <property type="entry name" value="RHODANESE_3"/>
    <property type="match status" value="1"/>
</dbReference>
<organism evidence="2">
    <name type="scientific">mine drainage metagenome</name>
    <dbReference type="NCBI Taxonomy" id="410659"/>
    <lineage>
        <taxon>unclassified sequences</taxon>
        <taxon>metagenomes</taxon>
        <taxon>ecological metagenomes</taxon>
    </lineage>
</organism>
<dbReference type="SUPFAM" id="SSF48371">
    <property type="entry name" value="ARM repeat"/>
    <property type="match status" value="1"/>
</dbReference>
<dbReference type="InterPro" id="IPR001763">
    <property type="entry name" value="Rhodanese-like_dom"/>
</dbReference>
<feature type="domain" description="Rhodanese" evidence="1">
    <location>
        <begin position="102"/>
        <end position="133"/>
    </location>
</feature>
<dbReference type="AlphaFoldDB" id="A0A1J5RU91"/>
<name>A0A1J5RU91_9ZZZZ</name>
<protein>
    <recommendedName>
        <fullName evidence="1">Rhodanese domain-containing protein</fullName>
    </recommendedName>
</protein>
<evidence type="ECO:0000313" key="2">
    <source>
        <dbReference type="EMBL" id="OIQ95636.1"/>
    </source>
</evidence>
<accession>A0A1J5RU91</accession>
<evidence type="ECO:0000259" key="1">
    <source>
        <dbReference type="PROSITE" id="PS50206"/>
    </source>
</evidence>
<dbReference type="InterPro" id="IPR016024">
    <property type="entry name" value="ARM-type_fold"/>
</dbReference>
<reference evidence="2" key="1">
    <citation type="submission" date="2016-10" db="EMBL/GenBank/DDBJ databases">
        <title>Sequence of Gallionella enrichment culture.</title>
        <authorList>
            <person name="Poehlein A."/>
            <person name="Muehling M."/>
            <person name="Daniel R."/>
        </authorList>
    </citation>
    <scope>NUCLEOTIDE SEQUENCE</scope>
</reference>
<gene>
    <name evidence="2" type="ORF">GALL_224120</name>
</gene>
<proteinExistence type="predicted"/>
<sequence length="235" mass="24879">MSTRSDHRDALRALDPSDVPTFLTAHSGLPGPRGNLELLAAFGDIAPESLILSLVGSADEYHASCAAAALGRLVAEHGDDGGLHTLLHAQAADPRWRVREGVAMALQRLGDTDAARLRGVVAAWALDPDPLVQRAAIAGICEPRLLRDPRTAAAALDACRVTTTLLGSRPPAERRSPETRTLRQALGYCWSVAVAGSPAAGLQAFAVLDGASDPDLRWIARQNRKKARLARLLAS</sequence>
<dbReference type="InterPro" id="IPR011989">
    <property type="entry name" value="ARM-like"/>
</dbReference>
<comment type="caution">
    <text evidence="2">The sequence shown here is derived from an EMBL/GenBank/DDBJ whole genome shotgun (WGS) entry which is preliminary data.</text>
</comment>